<keyword evidence="4" id="KW-0067">ATP-binding</keyword>
<dbReference type="CDD" id="cd03230">
    <property type="entry name" value="ABC_DR_subfamily_A"/>
    <property type="match status" value="1"/>
</dbReference>
<proteinExistence type="inferred from homology"/>
<evidence type="ECO:0000259" key="6">
    <source>
        <dbReference type="PROSITE" id="PS50893"/>
    </source>
</evidence>
<feature type="region of interest" description="Disordered" evidence="5">
    <location>
        <begin position="262"/>
        <end position="312"/>
    </location>
</feature>
<dbReference type="PANTHER" id="PTHR43335">
    <property type="entry name" value="ABC TRANSPORTER, ATP-BINDING PROTEIN"/>
    <property type="match status" value="1"/>
</dbReference>
<name>L0I5Q7_HALRX</name>
<dbReference type="HOGENOM" id="CLU_000604_1_2_2"/>
<dbReference type="eggNOG" id="arCOG00194">
    <property type="taxonomic scope" value="Archaea"/>
</dbReference>
<evidence type="ECO:0000256" key="4">
    <source>
        <dbReference type="ARBA" id="ARBA00022840"/>
    </source>
</evidence>
<dbReference type="InterPro" id="IPR003593">
    <property type="entry name" value="AAA+_ATPase"/>
</dbReference>
<evidence type="ECO:0000313" key="7">
    <source>
        <dbReference type="EMBL" id="AGB14845.1"/>
    </source>
</evidence>
<evidence type="ECO:0000256" key="3">
    <source>
        <dbReference type="ARBA" id="ARBA00022741"/>
    </source>
</evidence>
<accession>L0I5Q7</accession>
<dbReference type="Pfam" id="PF00005">
    <property type="entry name" value="ABC_tran"/>
    <property type="match status" value="1"/>
</dbReference>
<dbReference type="PANTHER" id="PTHR43335:SF4">
    <property type="entry name" value="ABC TRANSPORTER, ATP-BINDING PROTEIN"/>
    <property type="match status" value="1"/>
</dbReference>
<evidence type="ECO:0000256" key="2">
    <source>
        <dbReference type="ARBA" id="ARBA00022448"/>
    </source>
</evidence>
<organism evidence="7 8">
    <name type="scientific">Halovivax ruber (strain DSM 18193 / JCM 13892 / XH-70)</name>
    <dbReference type="NCBI Taxonomy" id="797302"/>
    <lineage>
        <taxon>Archaea</taxon>
        <taxon>Methanobacteriati</taxon>
        <taxon>Methanobacteriota</taxon>
        <taxon>Stenosarchaea group</taxon>
        <taxon>Halobacteria</taxon>
        <taxon>Halobacteriales</taxon>
        <taxon>Natrialbaceae</taxon>
        <taxon>Halovivax</taxon>
    </lineage>
</organism>
<dbReference type="PROSITE" id="PS50893">
    <property type="entry name" value="ABC_TRANSPORTER_2"/>
    <property type="match status" value="1"/>
</dbReference>
<comment type="similarity">
    <text evidence="1">Belongs to the ABC transporter superfamily.</text>
</comment>
<dbReference type="AlphaFoldDB" id="L0I5Q7"/>
<dbReference type="STRING" id="797302.Halru_0199"/>
<dbReference type="Proteomes" id="UP000010846">
    <property type="component" value="Chromosome"/>
</dbReference>
<gene>
    <name evidence="7" type="ordered locus">Halru_0199</name>
</gene>
<dbReference type="KEGG" id="hru:Halru_0199"/>
<sequence>MAAIELRGVTKRYGASGLRKSNDVTALRDVDLRVEDGEIFGFLGPNGAGKSTTIDIMLDYLEPTAGSVRVLGHDVPDESVRVREWTGVLPDGHGPVGERTGREHVEFAIEAKGADDDPDELLGRVGMLGPEEYPVAQYSKGMTQRLLLAMALVGEPDLLILDEPTTGLDPNGAREMREIIREENARGATVFFSSHILEQVEAVCDRVAILDRGEIVTVDSIENLRERAGGTATVTLALANHDEAAIERVRAVDGVVSVRVESAADDASPRQVTATAGHRSGGGDEQRTSSPQRAESAEPIDGAGLGDGAKGFDGDPDAAATVVVTCEARAKAAAIATMHECVPVTDVAVEETPLEDLFAVFTEGVA</sequence>
<dbReference type="InterPro" id="IPR027417">
    <property type="entry name" value="P-loop_NTPase"/>
</dbReference>
<evidence type="ECO:0000256" key="5">
    <source>
        <dbReference type="SAM" id="MobiDB-lite"/>
    </source>
</evidence>
<feature type="domain" description="ABC transporter" evidence="6">
    <location>
        <begin position="4"/>
        <end position="237"/>
    </location>
</feature>
<keyword evidence="2" id="KW-0813">Transport</keyword>
<dbReference type="EMBL" id="CP003050">
    <property type="protein sequence ID" value="AGB14845.1"/>
    <property type="molecule type" value="Genomic_DNA"/>
</dbReference>
<keyword evidence="3" id="KW-0547">Nucleotide-binding</keyword>
<dbReference type="GeneID" id="14377864"/>
<dbReference type="InterPro" id="IPR003439">
    <property type="entry name" value="ABC_transporter-like_ATP-bd"/>
</dbReference>
<dbReference type="SUPFAM" id="SSF52540">
    <property type="entry name" value="P-loop containing nucleoside triphosphate hydrolases"/>
    <property type="match status" value="1"/>
</dbReference>
<dbReference type="OrthoDB" id="87732at2157"/>
<keyword evidence="8" id="KW-1185">Reference proteome</keyword>
<dbReference type="GO" id="GO:0005524">
    <property type="term" value="F:ATP binding"/>
    <property type="evidence" value="ECO:0007669"/>
    <property type="project" value="UniProtKB-KW"/>
</dbReference>
<protein>
    <submittedName>
        <fullName evidence="7">ABC-type multidrug transport system, ATPase component</fullName>
    </submittedName>
</protein>
<dbReference type="GO" id="GO:0016887">
    <property type="term" value="F:ATP hydrolysis activity"/>
    <property type="evidence" value="ECO:0007669"/>
    <property type="project" value="InterPro"/>
</dbReference>
<dbReference type="SMART" id="SM00382">
    <property type="entry name" value="AAA"/>
    <property type="match status" value="1"/>
</dbReference>
<reference evidence="7" key="1">
    <citation type="submission" date="2011-09" db="EMBL/GenBank/DDBJ databases">
        <title>Complete sequence of Halovivax ruber XH-70.</title>
        <authorList>
            <consortium name="US DOE Joint Genome Institute"/>
            <person name="Lucas S."/>
            <person name="Han J."/>
            <person name="Lapidus A."/>
            <person name="Cheng J.-F."/>
            <person name="Goodwin L."/>
            <person name="Pitluck S."/>
            <person name="Peters L."/>
            <person name="Mikhailova N."/>
            <person name="Davenport K."/>
            <person name="Detter J.C."/>
            <person name="Han C."/>
            <person name="Tapia R."/>
            <person name="Land M."/>
            <person name="Hauser L."/>
            <person name="Kyrpides N."/>
            <person name="Ivanova N."/>
            <person name="Pagani I."/>
            <person name="Sproer C."/>
            <person name="Anderson I."/>
            <person name="Woyke T."/>
        </authorList>
    </citation>
    <scope>NUCLEOTIDE SEQUENCE</scope>
    <source>
        <strain evidence="7">XH-70</strain>
    </source>
</reference>
<evidence type="ECO:0000256" key="1">
    <source>
        <dbReference type="ARBA" id="ARBA00005417"/>
    </source>
</evidence>
<evidence type="ECO:0000313" key="8">
    <source>
        <dbReference type="Proteomes" id="UP000010846"/>
    </source>
</evidence>
<dbReference type="RefSeq" id="WP_015299542.1">
    <property type="nucleotide sequence ID" value="NC_019964.1"/>
</dbReference>
<dbReference type="Gene3D" id="3.40.50.300">
    <property type="entry name" value="P-loop containing nucleotide triphosphate hydrolases"/>
    <property type="match status" value="1"/>
</dbReference>